<organism evidence="3 4">
    <name type="scientific">Fermentimonas caenicola</name>
    <dbReference type="NCBI Taxonomy" id="1562970"/>
    <lineage>
        <taxon>Bacteria</taxon>
        <taxon>Pseudomonadati</taxon>
        <taxon>Bacteroidota</taxon>
        <taxon>Bacteroidia</taxon>
        <taxon>Bacteroidales</taxon>
        <taxon>Dysgonomonadaceae</taxon>
        <taxon>Fermentimonas</taxon>
    </lineage>
</organism>
<dbReference type="SUPFAM" id="SSF50969">
    <property type="entry name" value="YVTN repeat-like/Quinoprotein amine dehydrogenase"/>
    <property type="match status" value="1"/>
</dbReference>
<feature type="signal peptide" evidence="1">
    <location>
        <begin position="1"/>
        <end position="22"/>
    </location>
</feature>
<dbReference type="InterPro" id="IPR000601">
    <property type="entry name" value="PKD_dom"/>
</dbReference>
<gene>
    <name evidence="3" type="ORF">ING2E5B_0443</name>
</gene>
<dbReference type="STRING" id="1562970.ING2E5B_0443"/>
<dbReference type="InterPro" id="IPR011044">
    <property type="entry name" value="Quino_amine_DH_bsu"/>
</dbReference>
<evidence type="ECO:0000256" key="1">
    <source>
        <dbReference type="SAM" id="SignalP"/>
    </source>
</evidence>
<dbReference type="KEGG" id="pbt:ING2E5B_0443"/>
<evidence type="ECO:0000313" key="4">
    <source>
        <dbReference type="Proteomes" id="UP000032417"/>
    </source>
</evidence>
<name>A0A098BX37_9BACT</name>
<feature type="chain" id="PRO_5001933270" evidence="1">
    <location>
        <begin position="23"/>
        <end position="453"/>
    </location>
</feature>
<dbReference type="HOGENOM" id="CLU_048732_0_0_10"/>
<accession>A0A098BX37</accession>
<dbReference type="PATRIC" id="fig|1562970.3.peg.437"/>
<dbReference type="Proteomes" id="UP000032417">
    <property type="component" value="Chromosome 1"/>
</dbReference>
<feature type="domain" description="PKD" evidence="2">
    <location>
        <begin position="41"/>
        <end position="115"/>
    </location>
</feature>
<dbReference type="Gene3D" id="2.130.10.10">
    <property type="entry name" value="YVTN repeat-like/Quinoprotein amine dehydrogenase"/>
    <property type="match status" value="1"/>
</dbReference>
<evidence type="ECO:0000313" key="3">
    <source>
        <dbReference type="EMBL" id="CEA15210.1"/>
    </source>
</evidence>
<sequence length="453" mass="49805">MKQFYFSLTLCIAVLFASCSHDDSIYTPTPPTIAIENLSIETSIAQEDTIYLKAKIESPLETTFTWSVNNVASVSDKVATDSIYKFVQKEVGDYTVTLTAQNADGETKTTVNLNVYGKFKYGTFVLNEGSAFQENSSLIFISPKGIVTDSAYWKVNHTELGNTSQDLFISAGKIYFIAQNGKSSLGNYPNDGKLIIANAETLKKEAVYDDELSVLSWPTHIAVLGNEVFIRDNKGIYSFNTSTKELKFIEGSNGAQKNRMAVAEGKVFVPANKSVLVLEAGKSEISHKIELNAAVSGVIKTSDNNIYISTTGTPNKISKINAKNYSVIKENEVSEGKLGAGWGATPGISAKGDTIYYGNATTKIYRHIFNTGKSEYLIDAKDIVEDAGMAYNNLAVHPISGEVYQTTIKAYGMDFLKNNISVFNFSKSESKLRVNYKNHTHFPAGIFFTYDFE</sequence>
<dbReference type="AlphaFoldDB" id="A0A098BX37"/>
<keyword evidence="4" id="KW-1185">Reference proteome</keyword>
<dbReference type="InterPro" id="IPR031815">
    <property type="entry name" value="DUF5074"/>
</dbReference>
<reference evidence="3 4" key="1">
    <citation type="submission" date="2014-08" db="EMBL/GenBank/DDBJ databases">
        <authorList>
            <person name="Wibberg D."/>
        </authorList>
    </citation>
    <scope>NUCLEOTIDE SEQUENCE [LARGE SCALE GENOMIC DNA]</scope>
    <source>
        <strain evidence="4">ING2-E5B</strain>
    </source>
</reference>
<dbReference type="OrthoDB" id="1071014at2"/>
<keyword evidence="1" id="KW-0732">Signal</keyword>
<dbReference type="EMBL" id="LN515532">
    <property type="protein sequence ID" value="CEA15210.1"/>
    <property type="molecule type" value="Genomic_DNA"/>
</dbReference>
<protein>
    <submittedName>
        <fullName evidence="3">PKD domain containing protein</fullName>
    </submittedName>
</protein>
<evidence type="ECO:0000259" key="2">
    <source>
        <dbReference type="Pfam" id="PF00801"/>
    </source>
</evidence>
<proteinExistence type="predicted"/>
<dbReference type="Pfam" id="PF16819">
    <property type="entry name" value="DUF5074"/>
    <property type="match status" value="1"/>
</dbReference>
<dbReference type="InterPro" id="IPR015943">
    <property type="entry name" value="WD40/YVTN_repeat-like_dom_sf"/>
</dbReference>
<dbReference type="PROSITE" id="PS51257">
    <property type="entry name" value="PROKAR_LIPOPROTEIN"/>
    <property type="match status" value="1"/>
</dbReference>
<dbReference type="Pfam" id="PF00801">
    <property type="entry name" value="PKD"/>
    <property type="match status" value="1"/>
</dbReference>